<dbReference type="GO" id="GO:0003676">
    <property type="term" value="F:nucleic acid binding"/>
    <property type="evidence" value="ECO:0007669"/>
    <property type="project" value="InterPro"/>
</dbReference>
<dbReference type="Proteomes" id="UP001168877">
    <property type="component" value="Unassembled WGS sequence"/>
</dbReference>
<reference evidence="2" key="2">
    <citation type="submission" date="2023-06" db="EMBL/GenBank/DDBJ databases">
        <authorList>
            <person name="Swenson N.G."/>
            <person name="Wegrzyn J.L."/>
            <person name="Mcevoy S.L."/>
        </authorList>
    </citation>
    <scope>NUCLEOTIDE SEQUENCE</scope>
    <source>
        <strain evidence="2">NS2018</strain>
        <tissue evidence="2">Leaf</tissue>
    </source>
</reference>
<reference evidence="2" key="1">
    <citation type="journal article" date="2022" name="Plant J.">
        <title>Strategies of tolerance reflected in two North American maple genomes.</title>
        <authorList>
            <person name="McEvoy S.L."/>
            <person name="Sezen U.U."/>
            <person name="Trouern-Trend A."/>
            <person name="McMahon S.M."/>
            <person name="Schaberg P.G."/>
            <person name="Yang J."/>
            <person name="Wegrzyn J.L."/>
            <person name="Swenson N.G."/>
        </authorList>
    </citation>
    <scope>NUCLEOTIDE SEQUENCE</scope>
    <source>
        <strain evidence="2">NS2018</strain>
    </source>
</reference>
<dbReference type="InterPro" id="IPR036397">
    <property type="entry name" value="RNaseH_sf"/>
</dbReference>
<protein>
    <recommendedName>
        <fullName evidence="1">Integrase catalytic domain-containing protein</fullName>
    </recommendedName>
</protein>
<dbReference type="InterPro" id="IPR039537">
    <property type="entry name" value="Retrotran_Ty1/copia-like"/>
</dbReference>
<keyword evidence="3" id="KW-1185">Reference proteome</keyword>
<sequence>MVTFIDDYSRRCWVYPIKRKLDVFEVFKASKARVELDSGKKIKCLRTDNGREYTDGEFFAFCKQEGIERQFTVTYTPQQNGVAERMNRTLAERIRAMLRIAGLSNSFWAEAAKIACYVINRSPSIAIELKTPMEIWTGKPADYSNLHSLGCPVYVMYNAQERTKLDPKSRRCIFLGYADGVKGYRLWDPTAHKVVISRDVIFVEDQL</sequence>
<dbReference type="Gene3D" id="3.30.420.10">
    <property type="entry name" value="Ribonuclease H-like superfamily/Ribonuclease H"/>
    <property type="match status" value="1"/>
</dbReference>
<evidence type="ECO:0000313" key="2">
    <source>
        <dbReference type="EMBL" id="KAK0597651.1"/>
    </source>
</evidence>
<organism evidence="2 3">
    <name type="scientific">Acer saccharum</name>
    <name type="common">Sugar maple</name>
    <dbReference type="NCBI Taxonomy" id="4024"/>
    <lineage>
        <taxon>Eukaryota</taxon>
        <taxon>Viridiplantae</taxon>
        <taxon>Streptophyta</taxon>
        <taxon>Embryophyta</taxon>
        <taxon>Tracheophyta</taxon>
        <taxon>Spermatophyta</taxon>
        <taxon>Magnoliopsida</taxon>
        <taxon>eudicotyledons</taxon>
        <taxon>Gunneridae</taxon>
        <taxon>Pentapetalae</taxon>
        <taxon>rosids</taxon>
        <taxon>malvids</taxon>
        <taxon>Sapindales</taxon>
        <taxon>Sapindaceae</taxon>
        <taxon>Hippocastanoideae</taxon>
        <taxon>Acereae</taxon>
        <taxon>Acer</taxon>
    </lineage>
</organism>
<dbReference type="SUPFAM" id="SSF53098">
    <property type="entry name" value="Ribonuclease H-like"/>
    <property type="match status" value="1"/>
</dbReference>
<dbReference type="InterPro" id="IPR012337">
    <property type="entry name" value="RNaseH-like_sf"/>
</dbReference>
<evidence type="ECO:0000313" key="3">
    <source>
        <dbReference type="Proteomes" id="UP001168877"/>
    </source>
</evidence>
<dbReference type="InterPro" id="IPR057670">
    <property type="entry name" value="SH3_retrovirus"/>
</dbReference>
<feature type="domain" description="Integrase catalytic" evidence="1">
    <location>
        <begin position="1"/>
        <end position="140"/>
    </location>
</feature>
<evidence type="ECO:0000259" key="1">
    <source>
        <dbReference type="PROSITE" id="PS50994"/>
    </source>
</evidence>
<dbReference type="GO" id="GO:0015074">
    <property type="term" value="P:DNA integration"/>
    <property type="evidence" value="ECO:0007669"/>
    <property type="project" value="InterPro"/>
</dbReference>
<dbReference type="AlphaFoldDB" id="A0AA39SRA2"/>
<comment type="caution">
    <text evidence="2">The sequence shown here is derived from an EMBL/GenBank/DDBJ whole genome shotgun (WGS) entry which is preliminary data.</text>
</comment>
<dbReference type="Pfam" id="PF00665">
    <property type="entry name" value="rve"/>
    <property type="match status" value="1"/>
</dbReference>
<dbReference type="Pfam" id="PF25597">
    <property type="entry name" value="SH3_retrovirus"/>
    <property type="match status" value="1"/>
</dbReference>
<dbReference type="PANTHER" id="PTHR42648:SF28">
    <property type="entry name" value="TRANSPOSON-ENCODED PROTEIN WITH RIBONUCLEASE H-LIKE AND RETROVIRUS ZINC FINGER-LIKE DOMAINS"/>
    <property type="match status" value="1"/>
</dbReference>
<dbReference type="EMBL" id="JAUESC010000004">
    <property type="protein sequence ID" value="KAK0597651.1"/>
    <property type="molecule type" value="Genomic_DNA"/>
</dbReference>
<dbReference type="InterPro" id="IPR001584">
    <property type="entry name" value="Integrase_cat-core"/>
</dbReference>
<gene>
    <name evidence="2" type="ORF">LWI29_027264</name>
</gene>
<dbReference type="PANTHER" id="PTHR42648">
    <property type="entry name" value="TRANSPOSASE, PUTATIVE-RELATED"/>
    <property type="match status" value="1"/>
</dbReference>
<name>A0AA39SRA2_ACESA</name>
<accession>A0AA39SRA2</accession>
<proteinExistence type="predicted"/>
<dbReference type="PROSITE" id="PS50994">
    <property type="entry name" value="INTEGRASE"/>
    <property type="match status" value="1"/>
</dbReference>